<evidence type="ECO:0000313" key="3">
    <source>
        <dbReference type="Proteomes" id="UP001596047"/>
    </source>
</evidence>
<dbReference type="Pfam" id="PF16369">
    <property type="entry name" value="GH43_C"/>
    <property type="match status" value="1"/>
</dbReference>
<feature type="domain" description="Extracellular endo-alpha-(1-&gt;5)-L-arabinanase C-terminal" evidence="1">
    <location>
        <begin position="10"/>
        <end position="79"/>
    </location>
</feature>
<dbReference type="Gene3D" id="2.40.128.10">
    <property type="match status" value="1"/>
</dbReference>
<dbReference type="EMBL" id="JBHSOW010000042">
    <property type="protein sequence ID" value="MFC5649884.1"/>
    <property type="molecule type" value="Genomic_DNA"/>
</dbReference>
<dbReference type="Proteomes" id="UP001596047">
    <property type="component" value="Unassembled WGS sequence"/>
</dbReference>
<keyword evidence="3" id="KW-1185">Reference proteome</keyword>
<proteinExistence type="predicted"/>
<name>A0ABW0VYP7_9BACL</name>
<reference evidence="3" key="1">
    <citation type="journal article" date="2019" name="Int. J. Syst. Evol. Microbiol.">
        <title>The Global Catalogue of Microorganisms (GCM) 10K type strain sequencing project: providing services to taxonomists for standard genome sequencing and annotation.</title>
        <authorList>
            <consortium name="The Broad Institute Genomics Platform"/>
            <consortium name="The Broad Institute Genome Sequencing Center for Infectious Disease"/>
            <person name="Wu L."/>
            <person name="Ma J."/>
        </authorList>
    </citation>
    <scope>NUCLEOTIDE SEQUENCE [LARGE SCALE GENOMIC DNA]</scope>
    <source>
        <strain evidence="3">CGMCC 1.3240</strain>
    </source>
</reference>
<dbReference type="RefSeq" id="WP_379188427.1">
    <property type="nucleotide sequence ID" value="NZ_JBHSOW010000042.1"/>
</dbReference>
<organism evidence="2 3">
    <name type="scientific">Paenibacillus solisilvae</name>
    <dbReference type="NCBI Taxonomy" id="2486751"/>
    <lineage>
        <taxon>Bacteria</taxon>
        <taxon>Bacillati</taxon>
        <taxon>Bacillota</taxon>
        <taxon>Bacilli</taxon>
        <taxon>Bacillales</taxon>
        <taxon>Paenibacillaceae</taxon>
        <taxon>Paenibacillus</taxon>
    </lineage>
</organism>
<accession>A0ABW0VYP7</accession>
<sequence>MRIQFAWQKLPESRKLKDENGSGSWKLDGGYTITLDWPASDNQPAQSISVQVLASWDWELGRQTLVFTGGNADGESVWGKKLANS</sequence>
<protein>
    <submittedName>
        <fullName evidence="2">Lipocalin-like domain-containing protein</fullName>
    </submittedName>
</protein>
<dbReference type="InterPro" id="IPR032291">
    <property type="entry name" value="Abn2_C"/>
</dbReference>
<evidence type="ECO:0000259" key="1">
    <source>
        <dbReference type="Pfam" id="PF16369"/>
    </source>
</evidence>
<evidence type="ECO:0000313" key="2">
    <source>
        <dbReference type="EMBL" id="MFC5649884.1"/>
    </source>
</evidence>
<comment type="caution">
    <text evidence="2">The sequence shown here is derived from an EMBL/GenBank/DDBJ whole genome shotgun (WGS) entry which is preliminary data.</text>
</comment>
<gene>
    <name evidence="2" type="ORF">ACFPYJ_12280</name>
</gene>